<gene>
    <name evidence="1" type="ORF">MES4922_180154</name>
</gene>
<dbReference type="Proteomes" id="UP001152604">
    <property type="component" value="Unassembled WGS sequence"/>
</dbReference>
<reference evidence="1" key="1">
    <citation type="submission" date="2022-03" db="EMBL/GenBank/DDBJ databases">
        <authorList>
            <person name="Brunel B."/>
        </authorList>
    </citation>
    <scope>NUCLEOTIDE SEQUENCE</scope>
    <source>
        <strain evidence="1">STM4922sample</strain>
    </source>
</reference>
<protein>
    <recommendedName>
        <fullName evidence="3">IS630 family transposase</fullName>
    </recommendedName>
</protein>
<comment type="caution">
    <text evidence="1">The sequence shown here is derived from an EMBL/GenBank/DDBJ whole genome shotgun (WGS) entry which is preliminary data.</text>
</comment>
<name>A0ABN8JG37_9HYPH</name>
<organism evidence="1 2">
    <name type="scientific">Mesorhizobium ventifaucium</name>
    <dbReference type="NCBI Taxonomy" id="666020"/>
    <lineage>
        <taxon>Bacteria</taxon>
        <taxon>Pseudomonadati</taxon>
        <taxon>Pseudomonadota</taxon>
        <taxon>Alphaproteobacteria</taxon>
        <taxon>Hyphomicrobiales</taxon>
        <taxon>Phyllobacteriaceae</taxon>
        <taxon>Mesorhizobium</taxon>
    </lineage>
</organism>
<evidence type="ECO:0000313" key="2">
    <source>
        <dbReference type="Proteomes" id="UP001152604"/>
    </source>
</evidence>
<evidence type="ECO:0008006" key="3">
    <source>
        <dbReference type="Google" id="ProtNLM"/>
    </source>
</evidence>
<accession>A0ABN8JG37</accession>
<dbReference type="EMBL" id="CAKXZS010000010">
    <property type="protein sequence ID" value="CAH2397092.1"/>
    <property type="molecule type" value="Genomic_DNA"/>
</dbReference>
<keyword evidence="2" id="KW-1185">Reference proteome</keyword>
<sequence>MLSGRPQRLVFIDETWIKTNMAPLRGWGPKGKRLRGFARTTTGAR</sequence>
<proteinExistence type="predicted"/>
<evidence type="ECO:0000313" key="1">
    <source>
        <dbReference type="EMBL" id="CAH2397092.1"/>
    </source>
</evidence>